<dbReference type="PANTHER" id="PTHR33387:SF3">
    <property type="entry name" value="DUF985 DOMAIN-CONTAINING PROTEIN"/>
    <property type="match status" value="1"/>
</dbReference>
<evidence type="ECO:0000259" key="1">
    <source>
        <dbReference type="Pfam" id="PF06172"/>
    </source>
</evidence>
<name>B1KFJ9_SHEWM</name>
<dbReference type="InterPro" id="IPR039935">
    <property type="entry name" value="YML079W-like"/>
</dbReference>
<dbReference type="InterPro" id="IPR009327">
    <property type="entry name" value="Cupin_DUF985"/>
</dbReference>
<organism evidence="2 3">
    <name type="scientific">Shewanella woodyi (strain ATCC 51908 / MS32)</name>
    <dbReference type="NCBI Taxonomy" id="392500"/>
    <lineage>
        <taxon>Bacteria</taxon>
        <taxon>Pseudomonadati</taxon>
        <taxon>Pseudomonadota</taxon>
        <taxon>Gammaproteobacteria</taxon>
        <taxon>Alteromonadales</taxon>
        <taxon>Shewanellaceae</taxon>
        <taxon>Shewanella</taxon>
    </lineage>
</organism>
<sequence length="162" mass="18614">MTDKLSLETADSFIEHLKLEQHVEGGYFRSSYRSDEQFDDTRPLWTSIYFLLRTGEVSNFHRLTADEMWYFHAGQSLTIYMIDEAGELTTAQLGLNFAAGERPQFLVPKGCIFGSAMNNPGFSLVGCMVSPGFTFDDFELFSQEWLLTQYPQHKEVITRLSR</sequence>
<dbReference type="HOGENOM" id="CLU_088365_1_1_6"/>
<dbReference type="Gene3D" id="2.60.120.10">
    <property type="entry name" value="Jelly Rolls"/>
    <property type="match status" value="1"/>
</dbReference>
<dbReference type="InterPro" id="IPR011051">
    <property type="entry name" value="RmlC_Cupin_sf"/>
</dbReference>
<dbReference type="Pfam" id="PF06172">
    <property type="entry name" value="Cupin_5"/>
    <property type="match status" value="1"/>
</dbReference>
<keyword evidence="3" id="KW-1185">Reference proteome</keyword>
<dbReference type="AlphaFoldDB" id="B1KFJ9"/>
<protein>
    <recommendedName>
        <fullName evidence="1">DUF985 domain-containing protein</fullName>
    </recommendedName>
</protein>
<evidence type="ECO:0000313" key="3">
    <source>
        <dbReference type="Proteomes" id="UP000002168"/>
    </source>
</evidence>
<dbReference type="Proteomes" id="UP000002168">
    <property type="component" value="Chromosome"/>
</dbReference>
<dbReference type="CDD" id="cd06121">
    <property type="entry name" value="cupin_YML079wp"/>
    <property type="match status" value="1"/>
</dbReference>
<reference evidence="2 3" key="1">
    <citation type="submission" date="2008-02" db="EMBL/GenBank/DDBJ databases">
        <title>Complete sequence of Shewanella woodyi ATCC 51908.</title>
        <authorList>
            <consortium name="US DOE Joint Genome Institute"/>
            <person name="Copeland A."/>
            <person name="Lucas S."/>
            <person name="Lapidus A."/>
            <person name="Glavina del Rio T."/>
            <person name="Dalin E."/>
            <person name="Tice H."/>
            <person name="Bruce D."/>
            <person name="Goodwin L."/>
            <person name="Pitluck S."/>
            <person name="Sims D."/>
            <person name="Brettin T."/>
            <person name="Detter J.C."/>
            <person name="Han C."/>
            <person name="Kuske C.R."/>
            <person name="Schmutz J."/>
            <person name="Larimer F."/>
            <person name="Land M."/>
            <person name="Hauser L."/>
            <person name="Kyrpides N."/>
            <person name="Lykidis A."/>
            <person name="Zhao J.-S."/>
            <person name="Richardson P."/>
        </authorList>
    </citation>
    <scope>NUCLEOTIDE SEQUENCE [LARGE SCALE GENOMIC DNA]</scope>
    <source>
        <strain evidence="3">ATCC 51908 / MS32</strain>
    </source>
</reference>
<dbReference type="EMBL" id="CP000961">
    <property type="protein sequence ID" value="ACA88174.1"/>
    <property type="molecule type" value="Genomic_DNA"/>
</dbReference>
<accession>B1KFJ9</accession>
<dbReference type="eggNOG" id="COG3542">
    <property type="taxonomic scope" value="Bacteria"/>
</dbReference>
<evidence type="ECO:0000313" key="2">
    <source>
        <dbReference type="EMBL" id="ACA88174.1"/>
    </source>
</evidence>
<dbReference type="PANTHER" id="PTHR33387">
    <property type="entry name" value="RMLC-LIKE JELLY ROLL FOLD PROTEIN"/>
    <property type="match status" value="1"/>
</dbReference>
<gene>
    <name evidence="2" type="ordered locus">Swoo_3916</name>
</gene>
<feature type="domain" description="DUF985" evidence="1">
    <location>
        <begin position="12"/>
        <end position="141"/>
    </location>
</feature>
<dbReference type="SUPFAM" id="SSF51182">
    <property type="entry name" value="RmlC-like cupins"/>
    <property type="match status" value="1"/>
</dbReference>
<proteinExistence type="predicted"/>
<dbReference type="KEGG" id="swd:Swoo_3916"/>
<dbReference type="InterPro" id="IPR014710">
    <property type="entry name" value="RmlC-like_jellyroll"/>
</dbReference>
<dbReference type="STRING" id="392500.Swoo_3916"/>